<dbReference type="RefSeq" id="XP_005820379.1">
    <property type="nucleotide sequence ID" value="XM_005820322.1"/>
</dbReference>
<dbReference type="SMART" id="SM00312">
    <property type="entry name" value="PX"/>
    <property type="match status" value="1"/>
</dbReference>
<name>L1IBV4_GUITC</name>
<reference evidence="2 4" key="1">
    <citation type="journal article" date="2012" name="Nature">
        <title>Algal genomes reveal evolutionary mosaicism and the fate of nucleomorphs.</title>
        <authorList>
            <consortium name="DOE Joint Genome Institute"/>
            <person name="Curtis B.A."/>
            <person name="Tanifuji G."/>
            <person name="Burki F."/>
            <person name="Gruber A."/>
            <person name="Irimia M."/>
            <person name="Maruyama S."/>
            <person name="Arias M.C."/>
            <person name="Ball S.G."/>
            <person name="Gile G.H."/>
            <person name="Hirakawa Y."/>
            <person name="Hopkins J.F."/>
            <person name="Kuo A."/>
            <person name="Rensing S.A."/>
            <person name="Schmutz J."/>
            <person name="Symeonidi A."/>
            <person name="Elias M."/>
            <person name="Eveleigh R.J."/>
            <person name="Herman E.K."/>
            <person name="Klute M.J."/>
            <person name="Nakayama T."/>
            <person name="Obornik M."/>
            <person name="Reyes-Prieto A."/>
            <person name="Armbrust E.V."/>
            <person name="Aves S.J."/>
            <person name="Beiko R.G."/>
            <person name="Coutinho P."/>
            <person name="Dacks J.B."/>
            <person name="Durnford D.G."/>
            <person name="Fast N.M."/>
            <person name="Green B.R."/>
            <person name="Grisdale C.J."/>
            <person name="Hempel F."/>
            <person name="Henrissat B."/>
            <person name="Hoppner M.P."/>
            <person name="Ishida K."/>
            <person name="Kim E."/>
            <person name="Koreny L."/>
            <person name="Kroth P.G."/>
            <person name="Liu Y."/>
            <person name="Malik S.B."/>
            <person name="Maier U.G."/>
            <person name="McRose D."/>
            <person name="Mock T."/>
            <person name="Neilson J.A."/>
            <person name="Onodera N.T."/>
            <person name="Poole A.M."/>
            <person name="Pritham E.J."/>
            <person name="Richards T.A."/>
            <person name="Rocap G."/>
            <person name="Roy S.W."/>
            <person name="Sarai C."/>
            <person name="Schaack S."/>
            <person name="Shirato S."/>
            <person name="Slamovits C.H."/>
            <person name="Spencer D.F."/>
            <person name="Suzuki S."/>
            <person name="Worden A.Z."/>
            <person name="Zauner S."/>
            <person name="Barry K."/>
            <person name="Bell C."/>
            <person name="Bharti A.K."/>
            <person name="Crow J.A."/>
            <person name="Grimwood J."/>
            <person name="Kramer R."/>
            <person name="Lindquist E."/>
            <person name="Lucas S."/>
            <person name="Salamov A."/>
            <person name="McFadden G.I."/>
            <person name="Lane C.E."/>
            <person name="Keeling P.J."/>
            <person name="Gray M.W."/>
            <person name="Grigoriev I.V."/>
            <person name="Archibald J.M."/>
        </authorList>
    </citation>
    <scope>NUCLEOTIDE SEQUENCE</scope>
    <source>
        <strain evidence="2 4">CCMP2712</strain>
    </source>
</reference>
<dbReference type="PaxDb" id="55529-EKX33399"/>
<reference evidence="3" key="3">
    <citation type="submission" date="2015-06" db="UniProtKB">
        <authorList>
            <consortium name="EnsemblProtists"/>
        </authorList>
    </citation>
    <scope>IDENTIFICATION</scope>
</reference>
<evidence type="ECO:0000313" key="3">
    <source>
        <dbReference type="EnsemblProtists" id="EKX33399"/>
    </source>
</evidence>
<dbReference type="KEGG" id="gtt:GUITHDRAFT_120403"/>
<dbReference type="HOGENOM" id="CLU_1484677_0_0_1"/>
<evidence type="ECO:0000313" key="4">
    <source>
        <dbReference type="Proteomes" id="UP000011087"/>
    </source>
</evidence>
<dbReference type="InterPro" id="IPR001683">
    <property type="entry name" value="PX_dom"/>
</dbReference>
<dbReference type="EMBL" id="JH993143">
    <property type="protein sequence ID" value="EKX33399.1"/>
    <property type="molecule type" value="Genomic_DNA"/>
</dbReference>
<feature type="domain" description="PX" evidence="1">
    <location>
        <begin position="38"/>
        <end position="166"/>
    </location>
</feature>
<dbReference type="GO" id="GO:0035091">
    <property type="term" value="F:phosphatidylinositol binding"/>
    <property type="evidence" value="ECO:0007669"/>
    <property type="project" value="InterPro"/>
</dbReference>
<accession>L1IBV4</accession>
<evidence type="ECO:0000259" key="1">
    <source>
        <dbReference type="PROSITE" id="PS50195"/>
    </source>
</evidence>
<dbReference type="CDD" id="cd06093">
    <property type="entry name" value="PX_domain"/>
    <property type="match status" value="1"/>
</dbReference>
<dbReference type="EnsemblProtists" id="EKX33399">
    <property type="protein sequence ID" value="EKX33399"/>
    <property type="gene ID" value="GUITHDRAFT_120403"/>
</dbReference>
<dbReference type="Proteomes" id="UP000011087">
    <property type="component" value="Unassembled WGS sequence"/>
</dbReference>
<reference evidence="4" key="2">
    <citation type="submission" date="2012-11" db="EMBL/GenBank/DDBJ databases">
        <authorList>
            <person name="Kuo A."/>
            <person name="Curtis B.A."/>
            <person name="Tanifuji G."/>
            <person name="Burki F."/>
            <person name="Gruber A."/>
            <person name="Irimia M."/>
            <person name="Maruyama S."/>
            <person name="Arias M.C."/>
            <person name="Ball S.G."/>
            <person name="Gile G.H."/>
            <person name="Hirakawa Y."/>
            <person name="Hopkins J.F."/>
            <person name="Rensing S.A."/>
            <person name="Schmutz J."/>
            <person name="Symeonidi A."/>
            <person name="Elias M."/>
            <person name="Eveleigh R.J."/>
            <person name="Herman E.K."/>
            <person name="Klute M.J."/>
            <person name="Nakayama T."/>
            <person name="Obornik M."/>
            <person name="Reyes-Prieto A."/>
            <person name="Armbrust E.V."/>
            <person name="Aves S.J."/>
            <person name="Beiko R.G."/>
            <person name="Coutinho P."/>
            <person name="Dacks J.B."/>
            <person name="Durnford D.G."/>
            <person name="Fast N.M."/>
            <person name="Green B.R."/>
            <person name="Grisdale C."/>
            <person name="Hempe F."/>
            <person name="Henrissat B."/>
            <person name="Hoppner M.P."/>
            <person name="Ishida K.-I."/>
            <person name="Kim E."/>
            <person name="Koreny L."/>
            <person name="Kroth P.G."/>
            <person name="Liu Y."/>
            <person name="Malik S.-B."/>
            <person name="Maier U.G."/>
            <person name="McRose D."/>
            <person name="Mock T."/>
            <person name="Neilson J.A."/>
            <person name="Onodera N.T."/>
            <person name="Poole A.M."/>
            <person name="Pritham E.J."/>
            <person name="Richards T.A."/>
            <person name="Rocap G."/>
            <person name="Roy S.W."/>
            <person name="Sarai C."/>
            <person name="Schaack S."/>
            <person name="Shirato S."/>
            <person name="Slamovits C.H."/>
            <person name="Spencer D.F."/>
            <person name="Suzuki S."/>
            <person name="Worden A.Z."/>
            <person name="Zauner S."/>
            <person name="Barry K."/>
            <person name="Bell C."/>
            <person name="Bharti A.K."/>
            <person name="Crow J.A."/>
            <person name="Grimwood J."/>
            <person name="Kramer R."/>
            <person name="Lindquist E."/>
            <person name="Lucas S."/>
            <person name="Salamov A."/>
            <person name="McFadden G.I."/>
            <person name="Lane C.E."/>
            <person name="Keeling P.J."/>
            <person name="Gray M.W."/>
            <person name="Grigoriev I.V."/>
            <person name="Archibald J.M."/>
        </authorList>
    </citation>
    <scope>NUCLEOTIDE SEQUENCE</scope>
    <source>
        <strain evidence="4">CCMP2712</strain>
    </source>
</reference>
<organism evidence="2">
    <name type="scientific">Guillardia theta (strain CCMP2712)</name>
    <name type="common">Cryptophyte</name>
    <dbReference type="NCBI Taxonomy" id="905079"/>
    <lineage>
        <taxon>Eukaryota</taxon>
        <taxon>Cryptophyceae</taxon>
        <taxon>Pyrenomonadales</taxon>
        <taxon>Geminigeraceae</taxon>
        <taxon>Guillardia</taxon>
    </lineage>
</organism>
<keyword evidence="4" id="KW-1185">Reference proteome</keyword>
<dbReference type="InterPro" id="IPR036871">
    <property type="entry name" value="PX_dom_sf"/>
</dbReference>
<dbReference type="Gene3D" id="3.30.1520.10">
    <property type="entry name" value="Phox-like domain"/>
    <property type="match status" value="1"/>
</dbReference>
<dbReference type="OrthoDB" id="430293at2759"/>
<dbReference type="GeneID" id="17290127"/>
<proteinExistence type="predicted"/>
<protein>
    <recommendedName>
        <fullName evidence="1">PX domain-containing protein</fullName>
    </recommendedName>
</protein>
<sequence length="182" mass="20686">MPGVIGAAASRMARRVDGLFSYERDSRAIKGELPSASRLKVKVVSAHQRVDMQGKPLVVFIVMCRFDETEWNVEKRFSQFFTLDQELSRLLGWDLSHFLPELPRRSLFIVHNPEHIEQRRMQLDKYMNGLARLAANGSSAFGGAKEEDLAAGMHVLHSLYKFVDFVNHVIPGEDSYLLLPDV</sequence>
<dbReference type="SUPFAM" id="SSF64268">
    <property type="entry name" value="PX domain"/>
    <property type="match status" value="1"/>
</dbReference>
<dbReference type="PROSITE" id="PS50195">
    <property type="entry name" value="PX"/>
    <property type="match status" value="1"/>
</dbReference>
<gene>
    <name evidence="2" type="ORF">GUITHDRAFT_120403</name>
</gene>
<dbReference type="Pfam" id="PF00787">
    <property type="entry name" value="PX"/>
    <property type="match status" value="1"/>
</dbReference>
<evidence type="ECO:0000313" key="2">
    <source>
        <dbReference type="EMBL" id="EKX33399.1"/>
    </source>
</evidence>
<dbReference type="AlphaFoldDB" id="L1IBV4"/>